<dbReference type="AlphaFoldDB" id="A0A545TIX2"/>
<evidence type="ECO:0000313" key="2">
    <source>
        <dbReference type="Proteomes" id="UP000317839"/>
    </source>
</evidence>
<dbReference type="OrthoDB" id="3078260at2"/>
<dbReference type="RefSeq" id="WP_142888523.1">
    <property type="nucleotide sequence ID" value="NZ_VIKR01000001.1"/>
</dbReference>
<sequence>MAINPLSLWPSSLQRWVSLTALHEVLHQLKRRKIMTQSQTNSATPNPMTPEEREAMSRKWGQEEVVKIQKFCFSNGIEFKSFKQDRCLCIPPVIGIWYVTSKTKEDYWVVSGEMPTDLAPASVAANAREALRYFSMSWHLKAAKMEDSLAEGKVQLGDKETQQKAIAELITKANTLATLHQDDKLWAESELKIA</sequence>
<evidence type="ECO:0000313" key="1">
    <source>
        <dbReference type="EMBL" id="TQV77163.1"/>
    </source>
</evidence>
<comment type="caution">
    <text evidence="1">The sequence shown here is derived from an EMBL/GenBank/DDBJ whole genome shotgun (WGS) entry which is preliminary data.</text>
</comment>
<protein>
    <submittedName>
        <fullName evidence="1">DUF4826 family protein</fullName>
    </submittedName>
</protein>
<dbReference type="InterPro" id="IPR032251">
    <property type="entry name" value="DUF4826"/>
</dbReference>
<dbReference type="EMBL" id="VIKR01000001">
    <property type="protein sequence ID" value="TQV77163.1"/>
    <property type="molecule type" value="Genomic_DNA"/>
</dbReference>
<accession>A0A545TIX2</accession>
<proteinExistence type="predicted"/>
<keyword evidence="2" id="KW-1185">Reference proteome</keyword>
<dbReference type="Proteomes" id="UP000317839">
    <property type="component" value="Unassembled WGS sequence"/>
</dbReference>
<gene>
    <name evidence="1" type="ORF">FLL45_04230</name>
</gene>
<dbReference type="Pfam" id="PF16108">
    <property type="entry name" value="DUF4826"/>
    <property type="match status" value="1"/>
</dbReference>
<name>A0A545TIX2_9GAMM</name>
<reference evidence="1 2" key="1">
    <citation type="submission" date="2019-06" db="EMBL/GenBank/DDBJ databases">
        <title>Draft genome of Aliikangiella marina GYP-15.</title>
        <authorList>
            <person name="Wang G."/>
        </authorList>
    </citation>
    <scope>NUCLEOTIDE SEQUENCE [LARGE SCALE GENOMIC DNA]</scope>
    <source>
        <strain evidence="1 2">GYP-15</strain>
    </source>
</reference>
<organism evidence="1 2">
    <name type="scientific">Aliikangiella marina</name>
    <dbReference type="NCBI Taxonomy" id="1712262"/>
    <lineage>
        <taxon>Bacteria</taxon>
        <taxon>Pseudomonadati</taxon>
        <taxon>Pseudomonadota</taxon>
        <taxon>Gammaproteobacteria</taxon>
        <taxon>Oceanospirillales</taxon>
        <taxon>Pleioneaceae</taxon>
        <taxon>Aliikangiella</taxon>
    </lineage>
</organism>